<dbReference type="InterPro" id="IPR013919">
    <property type="entry name" value="Pex16"/>
</dbReference>
<dbReference type="Pfam" id="PF08610">
    <property type="entry name" value="Pex16"/>
    <property type="match status" value="1"/>
</dbReference>
<gene>
    <name evidence="3" type="ORF">ECRASSUSDP1_LOCUS13806</name>
</gene>
<evidence type="ECO:0000256" key="2">
    <source>
        <dbReference type="RuleBase" id="RU365003"/>
    </source>
</evidence>
<proteinExistence type="inferred from homology"/>
<evidence type="ECO:0000256" key="1">
    <source>
        <dbReference type="ARBA" id="ARBA00009505"/>
    </source>
</evidence>
<dbReference type="GO" id="GO:0007031">
    <property type="term" value="P:peroxisome organization"/>
    <property type="evidence" value="ECO:0007669"/>
    <property type="project" value="UniProtKB-KW"/>
</dbReference>
<comment type="similarity">
    <text evidence="1 2">Belongs to the peroxin-16 family.</text>
</comment>
<dbReference type="AlphaFoldDB" id="A0AAD1XF05"/>
<dbReference type="Proteomes" id="UP001295684">
    <property type="component" value="Unassembled WGS sequence"/>
</dbReference>
<protein>
    <recommendedName>
        <fullName evidence="2">Peroxisomal membrane protein PEX16</fullName>
    </recommendedName>
</protein>
<keyword evidence="2" id="KW-0962">Peroxisome biogenesis</keyword>
<dbReference type="EMBL" id="CAMPGE010013762">
    <property type="protein sequence ID" value="CAI2372475.1"/>
    <property type="molecule type" value="Genomic_DNA"/>
</dbReference>
<dbReference type="GO" id="GO:0005778">
    <property type="term" value="C:peroxisomal membrane"/>
    <property type="evidence" value="ECO:0007669"/>
    <property type="project" value="UniProtKB-SubCell"/>
</dbReference>
<sequence length="323" mass="37998">MSVSTQRGSGSKLHLGLYAFQLIGEVNTIRKQIFSKESKLVYLSSTLSQIEMLCELTFAHLNETVEPLIYFFEAVKALLKLKEYVGLITKERIGYYISKELYEVYKTDEEKMKSIVMLPRSKKKLPKPDKFQISNKMLKFALKSAQSVDSLASLEDDQHQKLSRNMDKPIIREILREDHIQRKGFFSKVIHFFLKRFKYLLKVLGSRKFKIVEILLILRPVIYMYLYLKHGAESYKPFSASLLIEIFGIIYCIQKSSNCRTETEQQELTGRWKGLFKYALKEPFFSKYTVNIVQFLLRRFISQGKIAFVLSILTYFKYYCYIV</sequence>
<comment type="caution">
    <text evidence="3">The sequence shown here is derived from an EMBL/GenBank/DDBJ whole genome shotgun (WGS) entry which is preliminary data.</text>
</comment>
<evidence type="ECO:0000313" key="4">
    <source>
        <dbReference type="Proteomes" id="UP001295684"/>
    </source>
</evidence>
<keyword evidence="2" id="KW-0576">Peroxisome</keyword>
<accession>A0AAD1XF05</accession>
<evidence type="ECO:0000313" key="3">
    <source>
        <dbReference type="EMBL" id="CAI2372475.1"/>
    </source>
</evidence>
<organism evidence="3 4">
    <name type="scientific">Euplotes crassus</name>
    <dbReference type="NCBI Taxonomy" id="5936"/>
    <lineage>
        <taxon>Eukaryota</taxon>
        <taxon>Sar</taxon>
        <taxon>Alveolata</taxon>
        <taxon>Ciliophora</taxon>
        <taxon>Intramacronucleata</taxon>
        <taxon>Spirotrichea</taxon>
        <taxon>Hypotrichia</taxon>
        <taxon>Euplotida</taxon>
        <taxon>Euplotidae</taxon>
        <taxon>Moneuplotes</taxon>
    </lineage>
</organism>
<dbReference type="PANTHER" id="PTHR13299">
    <property type="entry name" value="PEROXISOMAL MEMBRANE PROTEIN PEX16"/>
    <property type="match status" value="1"/>
</dbReference>
<dbReference type="PANTHER" id="PTHR13299:SF0">
    <property type="entry name" value="PEROXISOMAL MEMBRANE PROTEIN PEX16"/>
    <property type="match status" value="1"/>
</dbReference>
<reference evidence="3" key="1">
    <citation type="submission" date="2023-07" db="EMBL/GenBank/DDBJ databases">
        <authorList>
            <consortium name="AG Swart"/>
            <person name="Singh M."/>
            <person name="Singh A."/>
            <person name="Seah K."/>
            <person name="Emmerich C."/>
        </authorList>
    </citation>
    <scope>NUCLEOTIDE SEQUENCE</scope>
    <source>
        <strain evidence="3">DP1</strain>
    </source>
</reference>
<name>A0AAD1XF05_EUPCR</name>
<keyword evidence="4" id="KW-1185">Reference proteome</keyword>
<comment type="subcellular location">
    <subcellularLocation>
        <location evidence="2">Peroxisome membrane</location>
    </subcellularLocation>
</comment>